<dbReference type="Gramene" id="TraesMAC2A03G00742270.1">
    <property type="protein sequence ID" value="TraesMAC2A03G00742270.1.CDS1"/>
    <property type="gene ID" value="TraesMAC2A03G00742270"/>
</dbReference>
<protein>
    <submittedName>
        <fullName evidence="2">Uncharacterized protein</fullName>
    </submittedName>
</protein>
<dbReference type="Gramene" id="TraesSYM2A03G00751010.1">
    <property type="protein sequence ID" value="TraesSYM2A03G00751010.1.CDS1"/>
    <property type="gene ID" value="TraesSYM2A03G00751010"/>
</dbReference>
<dbReference type="Gramene" id="TraesROB_scaffold_002220_01G000100.1">
    <property type="protein sequence ID" value="TraesROB_scaffold_002220_01G000100.1"/>
    <property type="gene ID" value="TraesROB_scaffold_002220_01G000100"/>
</dbReference>
<dbReference type="OMA" id="GNGPTID"/>
<dbReference type="Gramene" id="TraesCS2A03G0894500.1">
    <property type="protein sequence ID" value="TraesCS2A03G0894500.1.CDS1"/>
    <property type="gene ID" value="TraesCS2A03G0894500"/>
</dbReference>
<dbReference type="Gramene" id="TraesJAG2A03G00743550.1">
    <property type="protein sequence ID" value="TraesJAG2A03G00743550.1.CDS1"/>
    <property type="gene ID" value="TraesJAG2A03G00743550"/>
</dbReference>
<evidence type="ECO:0000256" key="1">
    <source>
        <dbReference type="SAM" id="MobiDB-lite"/>
    </source>
</evidence>
<reference evidence="2" key="2">
    <citation type="submission" date="2018-10" db="UniProtKB">
        <authorList>
            <consortium name="EnsemblPlants"/>
        </authorList>
    </citation>
    <scope>IDENTIFICATION</scope>
</reference>
<reference evidence="2" key="1">
    <citation type="submission" date="2018-08" db="EMBL/GenBank/DDBJ databases">
        <authorList>
            <person name="Rossello M."/>
        </authorList>
    </citation>
    <scope>NUCLEOTIDE SEQUENCE [LARGE SCALE GENOMIC DNA]</scope>
    <source>
        <strain evidence="2">cv. Chinese Spring</strain>
    </source>
</reference>
<accession>A0A3B6B1M8</accession>
<feature type="region of interest" description="Disordered" evidence="1">
    <location>
        <begin position="199"/>
        <end position="238"/>
    </location>
</feature>
<dbReference type="Gramene" id="TraesPARA_EIv1.0_0376050.1">
    <property type="protein sequence ID" value="TraesPARA_EIv1.0_0376050.1.CDS1"/>
    <property type="gene ID" value="TraesPARA_EIv1.0_0376050"/>
</dbReference>
<dbReference type="Gramene" id="TraesJUL2A03G00748280.1">
    <property type="protein sequence ID" value="TraesJUL2A03G00748280.1.CDS1"/>
    <property type="gene ID" value="TraesJUL2A03G00748280"/>
</dbReference>
<dbReference type="AlphaFoldDB" id="A0A3B6B1M8"/>
<sequence length="238" mass="24934">MNRWVGNVEAFGLLAGDVWAPEHPTYLYNTLFDMAAPYPYMDQDAVELEAENDAGGDDQSHIIDLIENFLDEVDRDDEAAIAKEDSAGQGNGPTIDHGVLSELPERDVAAAGGASTVGETLAAPVAASQSESGAPVAGGATQGRSGLPWQRRGRRGRRHPKKAPSVSLAGTGAGESCSTPVLIRRAQMGAEVFPATTAEVAAAAPPGSTARRAKERKAETETLGDSGESRRQQLGRLT</sequence>
<name>A0A3B6B1M8_WHEAT</name>
<dbReference type="EnsemblPlants" id="TraesCS2A02G366600.1">
    <property type="protein sequence ID" value="TraesCS2A02G366600.1.cds1"/>
    <property type="gene ID" value="TraesCS2A02G366600"/>
</dbReference>
<dbReference type="Proteomes" id="UP000019116">
    <property type="component" value="Chromosome 2A"/>
</dbReference>
<dbReference type="Gramene" id="TraesCS2A02G366600.1">
    <property type="protein sequence ID" value="TraesCS2A02G366600.1.cds1"/>
    <property type="gene ID" value="TraesCS2A02G366600"/>
</dbReference>
<dbReference type="Gramene" id="TraesCAD_scaffold_010771_01G000300.1">
    <property type="protein sequence ID" value="TraesCAD_scaffold_010771_01G000300.1"/>
    <property type="gene ID" value="TraesCAD_scaffold_010771_01G000300"/>
</dbReference>
<dbReference type="Gramene" id="TraesSTA2A03G00741660.1">
    <property type="protein sequence ID" value="TraesSTA2A03G00741660.1.CDS1"/>
    <property type="gene ID" value="TraesSTA2A03G00741660"/>
</dbReference>
<dbReference type="Gramene" id="TraesRN2A0100872400.1">
    <property type="protein sequence ID" value="TraesRN2A0100872400.1"/>
    <property type="gene ID" value="TraesRN2A0100872400"/>
</dbReference>
<feature type="region of interest" description="Disordered" evidence="1">
    <location>
        <begin position="124"/>
        <end position="176"/>
    </location>
</feature>
<dbReference type="Gramene" id="TraesCLE_scaffold_041858_01G000100.1">
    <property type="protein sequence ID" value="TraesCLE_scaffold_041858_01G000100.1"/>
    <property type="gene ID" value="TraesCLE_scaffold_041858_01G000100"/>
</dbReference>
<evidence type="ECO:0000313" key="3">
    <source>
        <dbReference type="Proteomes" id="UP000019116"/>
    </source>
</evidence>
<feature type="compositionally biased region" description="Low complexity" evidence="1">
    <location>
        <begin position="199"/>
        <end position="210"/>
    </location>
</feature>
<proteinExistence type="predicted"/>
<keyword evidence="3" id="KW-1185">Reference proteome</keyword>
<dbReference type="Gramene" id="TraesARI2A03G00751170.1">
    <property type="protein sequence ID" value="TraesARI2A03G00751170.1.CDS1"/>
    <property type="gene ID" value="TraesARI2A03G00751170"/>
</dbReference>
<dbReference type="Gramene" id="TraesLDM2A03G00745970.1">
    <property type="protein sequence ID" value="TraesLDM2A03G00745970.1.CDS1"/>
    <property type="gene ID" value="TraesLDM2A03G00745970"/>
</dbReference>
<dbReference type="Gramene" id="TraesWEE_scaffold_023049_01G000100.1">
    <property type="protein sequence ID" value="TraesWEE_scaffold_023049_01G000100.1"/>
    <property type="gene ID" value="TraesWEE_scaffold_023049_01G000100"/>
</dbReference>
<organism evidence="2">
    <name type="scientific">Triticum aestivum</name>
    <name type="common">Wheat</name>
    <dbReference type="NCBI Taxonomy" id="4565"/>
    <lineage>
        <taxon>Eukaryota</taxon>
        <taxon>Viridiplantae</taxon>
        <taxon>Streptophyta</taxon>
        <taxon>Embryophyta</taxon>
        <taxon>Tracheophyta</taxon>
        <taxon>Spermatophyta</taxon>
        <taxon>Magnoliopsida</taxon>
        <taxon>Liliopsida</taxon>
        <taxon>Poales</taxon>
        <taxon>Poaceae</taxon>
        <taxon>BOP clade</taxon>
        <taxon>Pooideae</taxon>
        <taxon>Triticodae</taxon>
        <taxon>Triticeae</taxon>
        <taxon>Triticinae</taxon>
        <taxon>Triticum</taxon>
    </lineage>
</organism>
<evidence type="ECO:0000313" key="2">
    <source>
        <dbReference type="EnsemblPlants" id="TraesCS2A02G366600.1.cds1"/>
    </source>
</evidence>
<feature type="compositionally biased region" description="Basic residues" evidence="1">
    <location>
        <begin position="151"/>
        <end position="162"/>
    </location>
</feature>
<dbReference type="Gramene" id="TraesLAC2A03G00747250.1">
    <property type="protein sequence ID" value="TraesLAC2A03G00747250.1.CDS1"/>
    <property type="gene ID" value="TraesLAC2A03G00747250"/>
</dbReference>
<dbReference type="Gramene" id="TraesNOR2A03G00753220.1">
    <property type="protein sequence ID" value="TraesNOR2A03G00753220.1.CDS1"/>
    <property type="gene ID" value="TraesNOR2A03G00753220"/>
</dbReference>